<feature type="non-terminal residue" evidence="1">
    <location>
        <position position="282"/>
    </location>
</feature>
<comment type="caution">
    <text evidence="1">The sequence shown here is derived from an EMBL/GenBank/DDBJ whole genome shotgun (WGS) entry which is preliminary data.</text>
</comment>
<dbReference type="Proteomes" id="UP001174909">
    <property type="component" value="Unassembled WGS sequence"/>
</dbReference>
<sequence length="282" mass="30063">MVKHSSIYLAQTESTVVTGPGQAYIGADRAIFIGNLGSGTTPPFQSINSDIVTNTFEFTTNAAGMTVVTSQTNPITVLSSETATFEINGPSTATFSGMQLTFTTTGGQVSNFNGITQFAVIDNNEVTIDPPSSRYATGGTVFIDPIEETVFFTTDSNPVAEQTFRMFLPATESVSYSIETDSEGVRNLLRTTGSPPQTDFIQTTTGSYVTNVDSSETVVYSGNQVQIQTFFGNPRVRIEQVDRLFTNTASNPAGNFTTSVATPFAGPGTVSYSRGTGFYTTD</sequence>
<proteinExistence type="predicted"/>
<keyword evidence="2" id="KW-1185">Reference proteome</keyword>
<evidence type="ECO:0000313" key="2">
    <source>
        <dbReference type="Proteomes" id="UP001174909"/>
    </source>
</evidence>
<protein>
    <submittedName>
        <fullName evidence="1">Uncharacterized protein</fullName>
    </submittedName>
</protein>
<dbReference type="EMBL" id="CASHTH010002223">
    <property type="protein sequence ID" value="CAI8026611.1"/>
    <property type="molecule type" value="Genomic_DNA"/>
</dbReference>
<reference evidence="1" key="1">
    <citation type="submission" date="2023-03" db="EMBL/GenBank/DDBJ databases">
        <authorList>
            <person name="Steffen K."/>
            <person name="Cardenas P."/>
        </authorList>
    </citation>
    <scope>NUCLEOTIDE SEQUENCE</scope>
</reference>
<evidence type="ECO:0000313" key="1">
    <source>
        <dbReference type="EMBL" id="CAI8026611.1"/>
    </source>
</evidence>
<organism evidence="1 2">
    <name type="scientific">Geodia barretti</name>
    <name type="common">Barrett's horny sponge</name>
    <dbReference type="NCBI Taxonomy" id="519541"/>
    <lineage>
        <taxon>Eukaryota</taxon>
        <taxon>Metazoa</taxon>
        <taxon>Porifera</taxon>
        <taxon>Demospongiae</taxon>
        <taxon>Heteroscleromorpha</taxon>
        <taxon>Tetractinellida</taxon>
        <taxon>Astrophorina</taxon>
        <taxon>Geodiidae</taxon>
        <taxon>Geodia</taxon>
    </lineage>
</organism>
<dbReference type="AlphaFoldDB" id="A0AA35SDG2"/>
<accession>A0AA35SDG2</accession>
<name>A0AA35SDG2_GEOBA</name>
<gene>
    <name evidence="1" type="ORF">GBAR_LOCUS15277</name>
</gene>